<gene>
    <name evidence="2" type="ORF">EAH80_09515</name>
</gene>
<reference evidence="2 3" key="1">
    <citation type="journal article" date="2019" name="Environ. Microbiol.">
        <title>Species interactions and distinct microbial communities in high Arctic permafrost affected cryosols are associated with the CH4 and CO2 gas fluxes.</title>
        <authorList>
            <person name="Altshuler I."/>
            <person name="Hamel J."/>
            <person name="Turney S."/>
            <person name="Magnuson E."/>
            <person name="Levesque R."/>
            <person name="Greer C."/>
            <person name="Whyte L.G."/>
        </authorList>
    </citation>
    <scope>NUCLEOTIDE SEQUENCE [LARGE SCALE GENOMIC DNA]</scope>
    <source>
        <strain evidence="2 3">S5.20</strain>
    </source>
</reference>
<organism evidence="2 3">
    <name type="scientific">Mycolicibacterium hodleri</name>
    <dbReference type="NCBI Taxonomy" id="49897"/>
    <lineage>
        <taxon>Bacteria</taxon>
        <taxon>Bacillati</taxon>
        <taxon>Actinomycetota</taxon>
        <taxon>Actinomycetes</taxon>
        <taxon>Mycobacteriales</taxon>
        <taxon>Mycobacteriaceae</taxon>
        <taxon>Mycolicibacterium</taxon>
    </lineage>
</organism>
<dbReference type="Gene3D" id="3.40.630.30">
    <property type="match status" value="1"/>
</dbReference>
<feature type="domain" description="N-acetyltransferase" evidence="1">
    <location>
        <begin position="16"/>
        <end position="174"/>
    </location>
</feature>
<dbReference type="Proteomes" id="UP000320095">
    <property type="component" value="Unassembled WGS sequence"/>
</dbReference>
<protein>
    <submittedName>
        <fullName evidence="2">GNAT family N-acetyltransferase</fullName>
    </submittedName>
</protein>
<dbReference type="EMBL" id="RCZG01000003">
    <property type="protein sequence ID" value="TPG35024.1"/>
    <property type="molecule type" value="Genomic_DNA"/>
</dbReference>
<keyword evidence="2" id="KW-0808">Transferase</keyword>
<evidence type="ECO:0000313" key="2">
    <source>
        <dbReference type="EMBL" id="TPG35024.1"/>
    </source>
</evidence>
<sequence length="187" mass="19972">MPTPSEPVGLTTDPPIRVRALGQPDNDQLVDLLLAIPDGEHLFVKHDISRPEAVTAWLNDTTAHWEGAFNGSDLVGAVAVVPGEGWSSHVGELRMVVHPNHRRAGIGACLANEALIEAINAGFVVVTVQALAEQTGVLKLFRGLGFVPEALLTDHVREPNGQLHDLVVLSHSVQAAAERLQLMGETT</sequence>
<dbReference type="AlphaFoldDB" id="A0A502ECH0"/>
<dbReference type="InterPro" id="IPR000182">
    <property type="entry name" value="GNAT_dom"/>
</dbReference>
<evidence type="ECO:0000259" key="1">
    <source>
        <dbReference type="PROSITE" id="PS51186"/>
    </source>
</evidence>
<accession>A0A502ECH0</accession>
<dbReference type="PROSITE" id="PS51186">
    <property type="entry name" value="GNAT"/>
    <property type="match status" value="1"/>
</dbReference>
<dbReference type="InterPro" id="IPR016181">
    <property type="entry name" value="Acyl_CoA_acyltransferase"/>
</dbReference>
<dbReference type="SUPFAM" id="SSF55729">
    <property type="entry name" value="Acyl-CoA N-acyltransferases (Nat)"/>
    <property type="match status" value="1"/>
</dbReference>
<dbReference type="CDD" id="cd04301">
    <property type="entry name" value="NAT_SF"/>
    <property type="match status" value="1"/>
</dbReference>
<comment type="caution">
    <text evidence="2">The sequence shown here is derived from an EMBL/GenBank/DDBJ whole genome shotgun (WGS) entry which is preliminary data.</text>
</comment>
<dbReference type="OrthoDB" id="8221829at2"/>
<name>A0A502ECH0_9MYCO</name>
<keyword evidence="3" id="KW-1185">Reference proteome</keyword>
<dbReference type="RefSeq" id="WP_140689829.1">
    <property type="nucleotide sequence ID" value="NZ_RCZG01000003.1"/>
</dbReference>
<evidence type="ECO:0000313" key="3">
    <source>
        <dbReference type="Proteomes" id="UP000320095"/>
    </source>
</evidence>
<dbReference type="Pfam" id="PF00583">
    <property type="entry name" value="Acetyltransf_1"/>
    <property type="match status" value="1"/>
</dbReference>
<dbReference type="GO" id="GO:0016747">
    <property type="term" value="F:acyltransferase activity, transferring groups other than amino-acyl groups"/>
    <property type="evidence" value="ECO:0007669"/>
    <property type="project" value="InterPro"/>
</dbReference>
<proteinExistence type="predicted"/>